<evidence type="ECO:0000256" key="3">
    <source>
        <dbReference type="ARBA" id="ARBA00022596"/>
    </source>
</evidence>
<dbReference type="GO" id="GO:0008901">
    <property type="term" value="F:ferredoxin hydrogenase activity"/>
    <property type="evidence" value="ECO:0007669"/>
    <property type="project" value="InterPro"/>
</dbReference>
<evidence type="ECO:0000256" key="4">
    <source>
        <dbReference type="ARBA" id="ARBA00022723"/>
    </source>
</evidence>
<feature type="binding site" evidence="6">
    <location>
        <position position="374"/>
    </location>
    <ligand>
        <name>Mg(2+)</name>
        <dbReference type="ChEBI" id="CHEBI:18420"/>
    </ligand>
</feature>
<feature type="binding site" evidence="6">
    <location>
        <position position="65"/>
    </location>
    <ligand>
        <name>Ni(2+)</name>
        <dbReference type="ChEBI" id="CHEBI:49786"/>
    </ligand>
</feature>
<organism evidence="7 8">
    <name type="scientific">Candidatus Sungbacteria bacterium RIFCSPHIGHO2_01_FULL_47_32</name>
    <dbReference type="NCBI Taxonomy" id="1802264"/>
    <lineage>
        <taxon>Bacteria</taxon>
        <taxon>Candidatus Sungiibacteriota</taxon>
    </lineage>
</organism>
<feature type="binding site" evidence="6">
    <location>
        <position position="422"/>
    </location>
    <ligand>
        <name>Fe cation</name>
        <dbReference type="ChEBI" id="CHEBI:24875"/>
    </ligand>
</feature>
<protein>
    <recommendedName>
        <fullName evidence="9">Hydrogenase/sulfur reductase subunit alpha</fullName>
    </recommendedName>
</protein>
<feature type="binding site" evidence="6">
    <location>
        <position position="68"/>
    </location>
    <ligand>
        <name>Fe cation</name>
        <dbReference type="ChEBI" id="CHEBI:24875"/>
    </ligand>
</feature>
<evidence type="ECO:0000256" key="1">
    <source>
        <dbReference type="ARBA" id="ARBA00001967"/>
    </source>
</evidence>
<keyword evidence="3 6" id="KW-0533">Nickel</keyword>
<dbReference type="AlphaFoldDB" id="A0A1G2K563"/>
<dbReference type="PANTHER" id="PTHR43600:SF2">
    <property type="entry name" value="F420-NON-REDUCING HYDROGENASE VHU SUBUNIT A"/>
    <property type="match status" value="1"/>
</dbReference>
<feature type="binding site" evidence="6">
    <location>
        <position position="425"/>
    </location>
    <ligand>
        <name>Mg(2+)</name>
        <dbReference type="ChEBI" id="CHEBI:18420"/>
    </ligand>
</feature>
<evidence type="ECO:0000313" key="8">
    <source>
        <dbReference type="Proteomes" id="UP000177152"/>
    </source>
</evidence>
<dbReference type="Pfam" id="PF00374">
    <property type="entry name" value="NiFeSe_Hases"/>
    <property type="match status" value="2"/>
</dbReference>
<dbReference type="EMBL" id="MHQC01000056">
    <property type="protein sequence ID" value="OGZ93588.1"/>
    <property type="molecule type" value="Genomic_DNA"/>
</dbReference>
<evidence type="ECO:0008006" key="9">
    <source>
        <dbReference type="Google" id="ProtNLM"/>
    </source>
</evidence>
<dbReference type="PROSITE" id="PS00508">
    <property type="entry name" value="NI_HGENASE_L_2"/>
    <property type="match status" value="1"/>
</dbReference>
<feature type="binding site" evidence="6">
    <location>
        <position position="419"/>
    </location>
    <ligand>
        <name>Ni(2+)</name>
        <dbReference type="ChEBI" id="CHEBI:49786"/>
    </ligand>
</feature>
<comment type="cofactor">
    <cofactor evidence="6">
        <name>Fe cation</name>
        <dbReference type="ChEBI" id="CHEBI:24875"/>
    </cofactor>
</comment>
<dbReference type="Gene3D" id="1.10.645.10">
    <property type="entry name" value="Cytochrome-c3 Hydrogenase, chain B"/>
    <property type="match status" value="1"/>
</dbReference>
<dbReference type="InterPro" id="IPR029014">
    <property type="entry name" value="NiFe-Hase_large"/>
</dbReference>
<dbReference type="Proteomes" id="UP000177152">
    <property type="component" value="Unassembled WGS sequence"/>
</dbReference>
<comment type="similarity">
    <text evidence="2">Belongs to the [NiFe]/[NiFeSe] hydrogenase large subunit family.</text>
</comment>
<dbReference type="GO" id="GO:0016151">
    <property type="term" value="F:nickel cation binding"/>
    <property type="evidence" value="ECO:0007669"/>
    <property type="project" value="InterPro"/>
</dbReference>
<feature type="binding site" evidence="6">
    <location>
        <position position="68"/>
    </location>
    <ligand>
        <name>Ni(2+)</name>
        <dbReference type="ChEBI" id="CHEBI:49786"/>
    </ligand>
</feature>
<reference evidence="7 8" key="1">
    <citation type="journal article" date="2016" name="Nat. Commun.">
        <title>Thousands of microbial genomes shed light on interconnected biogeochemical processes in an aquifer system.</title>
        <authorList>
            <person name="Anantharaman K."/>
            <person name="Brown C.T."/>
            <person name="Hug L.A."/>
            <person name="Sharon I."/>
            <person name="Castelle C.J."/>
            <person name="Probst A.J."/>
            <person name="Thomas B.C."/>
            <person name="Singh A."/>
            <person name="Wilkins M.J."/>
            <person name="Karaoz U."/>
            <person name="Brodie E.L."/>
            <person name="Williams K.H."/>
            <person name="Hubbard S.S."/>
            <person name="Banfield J.F."/>
        </authorList>
    </citation>
    <scope>NUCLEOTIDE SEQUENCE [LARGE SCALE GENOMIC DNA]</scope>
</reference>
<keyword evidence="6" id="KW-0408">Iron</keyword>
<evidence type="ECO:0000313" key="7">
    <source>
        <dbReference type="EMBL" id="OGZ93588.1"/>
    </source>
</evidence>
<dbReference type="PANTHER" id="PTHR43600">
    <property type="entry name" value="COENZYME F420 HYDROGENASE, SUBUNIT ALPHA"/>
    <property type="match status" value="1"/>
</dbReference>
<gene>
    <name evidence="7" type="ORF">A2633_04490</name>
</gene>
<evidence type="ECO:0000256" key="5">
    <source>
        <dbReference type="ARBA" id="ARBA00023002"/>
    </source>
</evidence>
<comment type="cofactor">
    <cofactor evidence="1 6">
        <name>Ni(2+)</name>
        <dbReference type="ChEBI" id="CHEBI:49786"/>
    </cofactor>
</comment>
<keyword evidence="4 6" id="KW-0479">Metal-binding</keyword>
<accession>A0A1G2K563</accession>
<proteinExistence type="inferred from homology"/>
<comment type="caution">
    <text evidence="7">The sequence shown here is derived from an EMBL/GenBank/DDBJ whole genome shotgun (WGS) entry which is preliminary data.</text>
</comment>
<evidence type="ECO:0000256" key="6">
    <source>
        <dbReference type="PIRSR" id="PIRSR601501-1"/>
    </source>
</evidence>
<dbReference type="SUPFAM" id="SSF56762">
    <property type="entry name" value="HydB/Nqo4-like"/>
    <property type="match status" value="1"/>
</dbReference>
<evidence type="ECO:0000256" key="2">
    <source>
        <dbReference type="ARBA" id="ARBA00009292"/>
    </source>
</evidence>
<name>A0A1G2K563_9BACT</name>
<keyword evidence="5" id="KW-0560">Oxidoreductase</keyword>
<sequence>MHTVDLDLNMDRLTKVEGSASLEVKIRNGKAEKVHFKITEYKRFFTQAMQGKPLVAIPQLLARICGTCSNAHLLASIEACESALGIEPTEQTNILRTLTMYGLNIRDHALHLYLFSMPDIVGKDAFLDFDENNEFEHQMLHDGFQIKAAGNFLATLVAGRSVHAVYPVVGGFIHFPEKAGVGEAIQKLEAARPAVLRLINVFKDAPFHFDRKTNFMALVPMGGMYGFIHGCINTGKGECVPKENFDGFLERVVVPYSQASGYKHKEESYMVGALARMNLAKNLLHPLTKEALGATLDLFPSTDIFRNNLAQAIEILHALDRSIELLRVNNFVPESVIKKPPRESVGVGVIEAPRGTLYHKIFLGSDGVVKKGEIVVPTGQNQVNIEEDIYHLVNELLPDAPKEKMQFEIEKLIRAYDPCMSCATHFLKVDWNEA</sequence>
<dbReference type="InterPro" id="IPR018194">
    <property type="entry name" value="Ni-dep_hyd_lsu_Ni_BS"/>
</dbReference>
<keyword evidence="6" id="KW-0460">Magnesium</keyword>
<dbReference type="InterPro" id="IPR001501">
    <property type="entry name" value="Ni-dep_hyd_lsu"/>
</dbReference>